<name>A0A7R8WDU0_9CRUS</name>
<dbReference type="Pfam" id="PF00581">
    <property type="entry name" value="Rhodanese"/>
    <property type="match status" value="1"/>
</dbReference>
<protein>
    <submittedName>
        <fullName evidence="3">Uncharacterized protein</fullName>
    </submittedName>
</protein>
<dbReference type="PANTHER" id="PTHR44086">
    <property type="entry name" value="THIOSULFATE SULFURTRANSFERASE RDL2, MITOCHONDRIAL-RELATED"/>
    <property type="match status" value="1"/>
</dbReference>
<feature type="chain" id="PRO_5043949703" evidence="2">
    <location>
        <begin position="21"/>
        <end position="697"/>
    </location>
</feature>
<organism evidence="3">
    <name type="scientific">Cyprideis torosa</name>
    <dbReference type="NCBI Taxonomy" id="163714"/>
    <lineage>
        <taxon>Eukaryota</taxon>
        <taxon>Metazoa</taxon>
        <taxon>Ecdysozoa</taxon>
        <taxon>Arthropoda</taxon>
        <taxon>Crustacea</taxon>
        <taxon>Oligostraca</taxon>
        <taxon>Ostracoda</taxon>
        <taxon>Podocopa</taxon>
        <taxon>Podocopida</taxon>
        <taxon>Cytherocopina</taxon>
        <taxon>Cytheroidea</taxon>
        <taxon>Cytherideidae</taxon>
        <taxon>Cyprideis</taxon>
    </lineage>
</organism>
<dbReference type="AlphaFoldDB" id="A0A7R8WDU0"/>
<dbReference type="InterPro" id="IPR036873">
    <property type="entry name" value="Rhodanese-like_dom_sf"/>
</dbReference>
<dbReference type="SUPFAM" id="SSF52821">
    <property type="entry name" value="Rhodanese/Cell cycle control phosphatase"/>
    <property type="match status" value="3"/>
</dbReference>
<dbReference type="InterPro" id="IPR001763">
    <property type="entry name" value="Rhodanese-like_dom"/>
</dbReference>
<gene>
    <name evidence="3" type="ORF">CTOB1V02_LOCUS5421</name>
</gene>
<evidence type="ECO:0000313" key="3">
    <source>
        <dbReference type="EMBL" id="CAD7227516.1"/>
    </source>
</evidence>
<dbReference type="OrthoDB" id="566238at2759"/>
<proteinExistence type="predicted"/>
<feature type="region of interest" description="Disordered" evidence="1">
    <location>
        <begin position="232"/>
        <end position="310"/>
    </location>
</feature>
<dbReference type="PROSITE" id="PS50206">
    <property type="entry name" value="RHODANESE_3"/>
    <property type="match status" value="3"/>
</dbReference>
<dbReference type="PANTHER" id="PTHR44086:SF14">
    <property type="entry name" value="RHODANESE DOMAIN-CONTAINING PROTEIN"/>
    <property type="match status" value="1"/>
</dbReference>
<dbReference type="SMART" id="SM00450">
    <property type="entry name" value="RHOD"/>
    <property type="match status" value="3"/>
</dbReference>
<reference evidence="3" key="1">
    <citation type="submission" date="2020-11" db="EMBL/GenBank/DDBJ databases">
        <authorList>
            <person name="Tran Van P."/>
        </authorList>
    </citation>
    <scope>NUCLEOTIDE SEQUENCE</scope>
</reference>
<keyword evidence="2" id="KW-0732">Signal</keyword>
<accession>A0A7R8WDU0</accession>
<evidence type="ECO:0000256" key="2">
    <source>
        <dbReference type="SAM" id="SignalP"/>
    </source>
</evidence>
<sequence>MMQPWHPLLCCVVVLGSVDGQQWSYRPRKSPPQFRRPIQRASISPAIFTVDRKTSPQTMSASDLVEIVVKVSPDAINNERDSWATSTGEETENVEYQGMPNHQEHLNKSKNKPTIRSTRDPQLVEFQDLQRIMNALDFTLIDVRPKREFLETPSIPGAVNLPVQDIEYDLFLPPKTFEEKHNFTMPRRDESWKLIVFGETLGDGTKALDTFTRLGYSYVRLYAGLSDWQGQATERESEHDNQIQSGDIDESRPANLTEQHGTEEQVSDEPETRSQDLPATSTPATSPPAPPNASDMETEEEEDTIGFSITPPLMEMSGVEFLELNMTMIPIQSSMGVEIVLVAKDVPSMTDAVKRLRNAGFENLFVATQYEPPSKRSLPEEVGKSQNLQKTPEEMDSFTAAKNFLKQEGQKRRDVQKDLDLFNSLRERLAKGDIRFFEIRDTTSVRRHGKIPGSVVVSIFDLPKVLQLPDSQFKAQFGFSKPAEDGSNIAVSCDALELGTAAMRRLVQLGYEKATLFPGCFKRWKEYGGPVEFIGPSRITPTELARLMVQKEVVVLDVGDSKLANRSPFPNSINIPMSSLRSAFQMSKTDFALRFGRPKLQPFGPEKIVVTSSSKQMVHDAAEVLMNMGFRDINLAWTVNSTPLLQQRLRYQLRKDPTVYFKKELVRLHLMDCFGVRSPRSQDREEKERRQNNLLRS</sequence>
<dbReference type="EMBL" id="OB661170">
    <property type="protein sequence ID" value="CAD7227516.1"/>
    <property type="molecule type" value="Genomic_DNA"/>
</dbReference>
<dbReference type="Gene3D" id="3.40.250.10">
    <property type="entry name" value="Rhodanese-like domain"/>
    <property type="match status" value="3"/>
</dbReference>
<evidence type="ECO:0000256" key="1">
    <source>
        <dbReference type="SAM" id="MobiDB-lite"/>
    </source>
</evidence>
<feature type="signal peptide" evidence="2">
    <location>
        <begin position="1"/>
        <end position="20"/>
    </location>
</feature>
<feature type="region of interest" description="Disordered" evidence="1">
    <location>
        <begin position="372"/>
        <end position="393"/>
    </location>
</feature>
<feature type="compositionally biased region" description="Basic and acidic residues" evidence="1">
    <location>
        <begin position="373"/>
        <end position="383"/>
    </location>
</feature>